<feature type="domain" description="EF-hand" evidence="6">
    <location>
        <begin position="438"/>
        <end position="473"/>
    </location>
</feature>
<dbReference type="OrthoDB" id="10017054at2759"/>
<name>A0A4P9YUY6_9FUNG</name>
<feature type="domain" description="Calponin-homology (CH)" evidence="5">
    <location>
        <begin position="78"/>
        <end position="184"/>
    </location>
</feature>
<keyword evidence="3" id="KW-0106">Calcium</keyword>
<organism evidence="7 8">
    <name type="scientific">Syncephalis pseudoplumigaleata</name>
    <dbReference type="NCBI Taxonomy" id="1712513"/>
    <lineage>
        <taxon>Eukaryota</taxon>
        <taxon>Fungi</taxon>
        <taxon>Fungi incertae sedis</taxon>
        <taxon>Zoopagomycota</taxon>
        <taxon>Zoopagomycotina</taxon>
        <taxon>Zoopagomycetes</taxon>
        <taxon>Zoopagales</taxon>
        <taxon>Piptocephalidaceae</taxon>
        <taxon>Syncephalis</taxon>
    </lineage>
</organism>
<dbReference type="InterPro" id="IPR018247">
    <property type="entry name" value="EF_Hand_1_Ca_BS"/>
</dbReference>
<dbReference type="InterPro" id="IPR002048">
    <property type="entry name" value="EF_hand_dom"/>
</dbReference>
<evidence type="ECO:0000256" key="2">
    <source>
        <dbReference type="ARBA" id="ARBA00022737"/>
    </source>
</evidence>
<dbReference type="SMART" id="SM01184">
    <property type="entry name" value="efhand_Ca_insen"/>
    <property type="match status" value="1"/>
</dbReference>
<evidence type="ECO:0000259" key="6">
    <source>
        <dbReference type="PROSITE" id="PS50222"/>
    </source>
</evidence>
<accession>A0A4P9YUY6</accession>
<dbReference type="FunFam" id="1.10.418.10:FF:000030">
    <property type="entry name" value="Related to alpha-actinin"/>
    <property type="match status" value="1"/>
</dbReference>
<dbReference type="AlphaFoldDB" id="A0A4P9YUY6"/>
<proteinExistence type="inferred from homology"/>
<keyword evidence="4" id="KW-0009">Actin-binding</keyword>
<dbReference type="PROSITE" id="PS50222">
    <property type="entry name" value="EF_HAND_2"/>
    <property type="match status" value="1"/>
</dbReference>
<evidence type="ECO:0000256" key="4">
    <source>
        <dbReference type="ARBA" id="ARBA00023203"/>
    </source>
</evidence>
<dbReference type="EMBL" id="KZ990671">
    <property type="protein sequence ID" value="RKP23806.1"/>
    <property type="molecule type" value="Genomic_DNA"/>
</dbReference>
<dbReference type="SMART" id="SM00054">
    <property type="entry name" value="EFh"/>
    <property type="match status" value="1"/>
</dbReference>
<dbReference type="PANTHER" id="PTHR11915">
    <property type="entry name" value="SPECTRIN/FILAMIN RELATED CYTOSKELETAL PROTEIN"/>
    <property type="match status" value="1"/>
</dbReference>
<dbReference type="Gene3D" id="1.10.238.10">
    <property type="entry name" value="EF-hand"/>
    <property type="match status" value="2"/>
</dbReference>
<gene>
    <name evidence="7" type="ORF">SYNPS1DRAFT_33341</name>
</gene>
<feature type="domain" description="Calponin-homology (CH)" evidence="5">
    <location>
        <begin position="1"/>
        <end position="69"/>
    </location>
</feature>
<reference evidence="8" key="1">
    <citation type="journal article" date="2018" name="Nat. Microbiol.">
        <title>Leveraging single-cell genomics to expand the fungal tree of life.</title>
        <authorList>
            <person name="Ahrendt S.R."/>
            <person name="Quandt C.A."/>
            <person name="Ciobanu D."/>
            <person name="Clum A."/>
            <person name="Salamov A."/>
            <person name="Andreopoulos B."/>
            <person name="Cheng J.F."/>
            <person name="Woyke T."/>
            <person name="Pelin A."/>
            <person name="Henrissat B."/>
            <person name="Reynolds N.K."/>
            <person name="Benny G.L."/>
            <person name="Smith M.E."/>
            <person name="James T.Y."/>
            <person name="Grigoriev I.V."/>
        </authorList>
    </citation>
    <scope>NUCLEOTIDE SEQUENCE [LARGE SCALE GENOMIC DNA]</scope>
    <source>
        <strain evidence="8">Benny S71-1</strain>
    </source>
</reference>
<dbReference type="GO" id="GO:0003779">
    <property type="term" value="F:actin binding"/>
    <property type="evidence" value="ECO:0007669"/>
    <property type="project" value="UniProtKB-KW"/>
</dbReference>
<dbReference type="SUPFAM" id="SSF47576">
    <property type="entry name" value="Calponin-homology domain, CH-domain"/>
    <property type="match status" value="1"/>
</dbReference>
<evidence type="ECO:0000313" key="7">
    <source>
        <dbReference type="EMBL" id="RKP23806.1"/>
    </source>
</evidence>
<dbReference type="SUPFAM" id="SSF47473">
    <property type="entry name" value="EF-hand"/>
    <property type="match status" value="1"/>
</dbReference>
<evidence type="ECO:0000313" key="8">
    <source>
        <dbReference type="Proteomes" id="UP000278143"/>
    </source>
</evidence>
<dbReference type="InterPro" id="IPR001715">
    <property type="entry name" value="CH_dom"/>
</dbReference>
<dbReference type="GO" id="GO:0005509">
    <property type="term" value="F:calcium ion binding"/>
    <property type="evidence" value="ECO:0007669"/>
    <property type="project" value="InterPro"/>
</dbReference>
<dbReference type="SMART" id="SM00033">
    <property type="entry name" value="CH"/>
    <property type="match status" value="1"/>
</dbReference>
<dbReference type="FunFam" id="1.10.238.10:FF:000097">
    <property type="entry name" value="Alpha-actinin, sarcomeric (F-actin cross linking protein)"/>
    <property type="match status" value="1"/>
</dbReference>
<dbReference type="PROSITE" id="PS00018">
    <property type="entry name" value="EF_HAND_1"/>
    <property type="match status" value="1"/>
</dbReference>
<dbReference type="Pfam" id="PF00307">
    <property type="entry name" value="CH"/>
    <property type="match status" value="2"/>
</dbReference>
<comment type="similarity">
    <text evidence="1">Belongs to the alpha-actinin family.</text>
</comment>
<dbReference type="InterPro" id="IPR036872">
    <property type="entry name" value="CH_dom_sf"/>
</dbReference>
<protein>
    <submittedName>
        <fullName evidence="7">Calponin homology domain-containing protein</fullName>
    </submittedName>
</protein>
<dbReference type="Pfam" id="PF13405">
    <property type="entry name" value="EF-hand_6"/>
    <property type="match status" value="1"/>
</dbReference>
<dbReference type="Gene3D" id="1.20.58.60">
    <property type="match status" value="2"/>
</dbReference>
<evidence type="ECO:0000259" key="5">
    <source>
        <dbReference type="PROSITE" id="PS50021"/>
    </source>
</evidence>
<dbReference type="InterPro" id="IPR014837">
    <property type="entry name" value="EF-hand_Ca_insen"/>
</dbReference>
<dbReference type="InterPro" id="IPR001589">
    <property type="entry name" value="Actinin_actin-bd_CS"/>
</dbReference>
<evidence type="ECO:0000256" key="1">
    <source>
        <dbReference type="ARBA" id="ARBA00010255"/>
    </source>
</evidence>
<dbReference type="Pfam" id="PF08726">
    <property type="entry name" value="EFhand_Ca_insen"/>
    <property type="match status" value="1"/>
</dbReference>
<dbReference type="PROSITE" id="PS50021">
    <property type="entry name" value="CH"/>
    <property type="match status" value="2"/>
</dbReference>
<dbReference type="InterPro" id="IPR011992">
    <property type="entry name" value="EF-hand-dom_pair"/>
</dbReference>
<evidence type="ECO:0000256" key="3">
    <source>
        <dbReference type="ARBA" id="ARBA00022837"/>
    </source>
</evidence>
<dbReference type="CDD" id="cd00051">
    <property type="entry name" value="EFh"/>
    <property type="match status" value="1"/>
</dbReference>
<dbReference type="Gene3D" id="1.10.418.10">
    <property type="entry name" value="Calponin-like domain"/>
    <property type="match status" value="2"/>
</dbReference>
<dbReference type="SUPFAM" id="SSF46966">
    <property type="entry name" value="Spectrin repeat"/>
    <property type="match status" value="2"/>
</dbReference>
<keyword evidence="8" id="KW-1185">Reference proteome</keyword>
<dbReference type="Proteomes" id="UP000278143">
    <property type="component" value="Unassembled WGS sequence"/>
</dbReference>
<keyword evidence="2" id="KW-0677">Repeat</keyword>
<dbReference type="PROSITE" id="PS00020">
    <property type="entry name" value="ACTININ_2"/>
    <property type="match status" value="1"/>
</dbReference>
<sequence>MSEIIGDTTFPRYNKNPRILIQQVENVNKALEFIKYRGINLTNIGAEDITGGNTKLILGLIWTIILRFTIAEISEEGLTAKEGLLLWCQRKTAKYDDVNVRDFTFSWTDGLAFCALIHCHRPDLLDYHALNKSDRHANTALAFEVAEAQLGIPKLLDVADVCDMSKPDERSVMTYVAQYFHAFSALGKMDAANRRVTKFADMMKSAWEMENNYEERVKKLMSGIDDKLMVWRNVQFDGTYANAKRQSADFIDYKTTTKRKWVAEKHDLDTLLGNIQTKLKTYNLKPYVPPAGLTLQDMDQSWQQLQQGEAHHRQAINRKIREIKEQLELSFAKLANDFQESLNGISASLAAVDGDLQSQLSQVKALNGRLASLESSLTKIRQVNSQCREANIDENDQTIYSLDDLEFDLSLVKQAITKKEAFIDNQIVSRNMTNLTPAQLEEFESAFRFFDKDHSNTLTELEFKACLAGLGHSYSDNEFTRIFQKACEGGTECSFEQFTKFMVSITEDQTTPDQLRESFRAVAGDKEYITEMELKHVGLPVDTANYLASAMPSKDGEAESRKREPAGLINGFWHSSMEGGYCGMGWRHRRACLL</sequence>